<dbReference type="SUPFAM" id="SSF46992">
    <property type="entry name" value="Ribosomal protein S20"/>
    <property type="match status" value="1"/>
</dbReference>
<evidence type="ECO:0000256" key="4">
    <source>
        <dbReference type="ARBA" id="ARBA00022884"/>
    </source>
</evidence>
<dbReference type="HAMAP" id="MF_00500">
    <property type="entry name" value="Ribosomal_bS20"/>
    <property type="match status" value="1"/>
</dbReference>
<evidence type="ECO:0000256" key="9">
    <source>
        <dbReference type="SAM" id="MobiDB-lite"/>
    </source>
</evidence>
<evidence type="ECO:0000256" key="7">
    <source>
        <dbReference type="ARBA" id="ARBA00035136"/>
    </source>
</evidence>
<comment type="similarity">
    <text evidence="2 8">Belongs to the bacterial ribosomal protein bS20 family.</text>
</comment>
<protein>
    <recommendedName>
        <fullName evidence="7 8">Small ribosomal subunit protein bS20</fullName>
    </recommendedName>
</protein>
<keyword evidence="6 8" id="KW-0687">Ribonucleoprotein</keyword>
<organism evidence="10 11">
    <name type="scientific">Roseomonas acroporae</name>
    <dbReference type="NCBI Taxonomy" id="2937791"/>
    <lineage>
        <taxon>Bacteria</taxon>
        <taxon>Pseudomonadati</taxon>
        <taxon>Pseudomonadota</taxon>
        <taxon>Alphaproteobacteria</taxon>
        <taxon>Acetobacterales</taxon>
        <taxon>Roseomonadaceae</taxon>
        <taxon>Roseomonas</taxon>
    </lineage>
</organism>
<comment type="caution">
    <text evidence="10">The sequence shown here is derived from an EMBL/GenBank/DDBJ whole genome shotgun (WGS) entry which is preliminary data.</text>
</comment>
<evidence type="ECO:0000256" key="2">
    <source>
        <dbReference type="ARBA" id="ARBA00007634"/>
    </source>
</evidence>
<dbReference type="GO" id="GO:0070181">
    <property type="term" value="F:small ribosomal subunit rRNA binding"/>
    <property type="evidence" value="ECO:0007669"/>
    <property type="project" value="TreeGrafter"/>
</dbReference>
<dbReference type="EMBL" id="JALPRX010000068">
    <property type="protein sequence ID" value="MCK8785856.1"/>
    <property type="molecule type" value="Genomic_DNA"/>
</dbReference>
<keyword evidence="4 8" id="KW-0694">RNA-binding</keyword>
<dbReference type="GO" id="GO:0003735">
    <property type="term" value="F:structural constituent of ribosome"/>
    <property type="evidence" value="ECO:0007669"/>
    <property type="project" value="InterPro"/>
</dbReference>
<evidence type="ECO:0000256" key="5">
    <source>
        <dbReference type="ARBA" id="ARBA00022980"/>
    </source>
</evidence>
<evidence type="ECO:0000256" key="1">
    <source>
        <dbReference type="ARBA" id="ARBA00003134"/>
    </source>
</evidence>
<dbReference type="Pfam" id="PF01649">
    <property type="entry name" value="Ribosomal_S20p"/>
    <property type="match status" value="1"/>
</dbReference>
<dbReference type="AlphaFoldDB" id="A0A9X1Y9C2"/>
<keyword evidence="11" id="KW-1185">Reference proteome</keyword>
<keyword evidence="3 8" id="KW-0699">rRNA-binding</keyword>
<evidence type="ECO:0000256" key="8">
    <source>
        <dbReference type="HAMAP-Rule" id="MF_00500"/>
    </source>
</evidence>
<feature type="compositionally biased region" description="Basic residues" evidence="9">
    <location>
        <begin position="19"/>
        <end position="28"/>
    </location>
</feature>
<evidence type="ECO:0000313" key="11">
    <source>
        <dbReference type="Proteomes" id="UP001139516"/>
    </source>
</evidence>
<dbReference type="PANTHER" id="PTHR33398:SF1">
    <property type="entry name" value="SMALL RIBOSOMAL SUBUNIT PROTEIN BS20C"/>
    <property type="match status" value="1"/>
</dbReference>
<name>A0A9X1Y9C2_9PROT</name>
<dbReference type="FunFam" id="1.20.58.110:FF:000001">
    <property type="entry name" value="30S ribosomal protein S20"/>
    <property type="match status" value="1"/>
</dbReference>
<feature type="region of interest" description="Disordered" evidence="9">
    <location>
        <begin position="1"/>
        <end position="28"/>
    </location>
</feature>
<accession>A0A9X1Y9C2</accession>
<proteinExistence type="inferred from homology"/>
<gene>
    <name evidence="8 10" type="primary">rpsT</name>
    <name evidence="10" type="ORF">M0638_15865</name>
</gene>
<dbReference type="Gene3D" id="1.20.58.110">
    <property type="entry name" value="Ribosomal protein S20"/>
    <property type="match status" value="1"/>
</dbReference>
<dbReference type="GO" id="GO:0015935">
    <property type="term" value="C:small ribosomal subunit"/>
    <property type="evidence" value="ECO:0007669"/>
    <property type="project" value="TreeGrafter"/>
</dbReference>
<evidence type="ECO:0000313" key="10">
    <source>
        <dbReference type="EMBL" id="MCK8785856.1"/>
    </source>
</evidence>
<dbReference type="Proteomes" id="UP001139516">
    <property type="component" value="Unassembled WGS sequence"/>
</dbReference>
<dbReference type="InterPro" id="IPR036510">
    <property type="entry name" value="Ribosomal_bS20_sf"/>
</dbReference>
<reference evidence="10" key="1">
    <citation type="submission" date="2022-04" db="EMBL/GenBank/DDBJ databases">
        <title>Roseomonas acroporae sp. nov., isolated from coral Acropora digitifera.</title>
        <authorList>
            <person name="Sun H."/>
        </authorList>
    </citation>
    <scope>NUCLEOTIDE SEQUENCE</scope>
    <source>
        <strain evidence="10">NAR14</strain>
    </source>
</reference>
<dbReference type="GO" id="GO:0006412">
    <property type="term" value="P:translation"/>
    <property type="evidence" value="ECO:0007669"/>
    <property type="project" value="UniProtKB-UniRule"/>
</dbReference>
<evidence type="ECO:0000256" key="3">
    <source>
        <dbReference type="ARBA" id="ARBA00022730"/>
    </source>
</evidence>
<dbReference type="InterPro" id="IPR002583">
    <property type="entry name" value="Ribosomal_bS20"/>
</dbReference>
<dbReference type="NCBIfam" id="TIGR00029">
    <property type="entry name" value="S20"/>
    <property type="match status" value="1"/>
</dbReference>
<dbReference type="PANTHER" id="PTHR33398">
    <property type="entry name" value="30S RIBOSOMAL PROTEIN S20"/>
    <property type="match status" value="1"/>
</dbReference>
<keyword evidence="5 8" id="KW-0689">Ribosomal protein</keyword>
<dbReference type="RefSeq" id="WP_248667970.1">
    <property type="nucleotide sequence ID" value="NZ_JALPRX010000068.1"/>
</dbReference>
<comment type="function">
    <text evidence="1 8">Binds directly to 16S ribosomal RNA.</text>
</comment>
<sequence>MANTASARKRIRQTEKRTARNRARRSRTRTFLRKVEEAIVGGDKSQADAAFRAAQPELHRAATKGVFHRNMVARKLARLTARIKALGAATPAA</sequence>
<evidence type="ECO:0000256" key="6">
    <source>
        <dbReference type="ARBA" id="ARBA00023274"/>
    </source>
</evidence>